<reference evidence="2 3" key="1">
    <citation type="submission" date="2015-05" db="EMBL/GenBank/DDBJ databases">
        <title>Whole genome sequence and identification of bacterial endophytes from Costus igneus.</title>
        <authorList>
            <person name="Lee Y.P."/>
            <person name="Gan H.M."/>
            <person name="Eng W."/>
            <person name="Wheatley M.S."/>
            <person name="Caraballo A."/>
            <person name="Polter S."/>
            <person name="Savka M.A."/>
            <person name="Hudson A.O."/>
        </authorList>
    </citation>
    <scope>NUCLEOTIDE SEQUENCE [LARGE SCALE GENOMIC DNA]</scope>
    <source>
        <strain evidence="2 3">RIT379</strain>
    </source>
</reference>
<dbReference type="Gene3D" id="2.50.20.10">
    <property type="entry name" value="Lipoprotein localisation LolA/LolB/LppX"/>
    <property type="match status" value="1"/>
</dbReference>
<organism evidence="2 3">
    <name type="scientific">Niallia circulans</name>
    <name type="common">Bacillus circulans</name>
    <dbReference type="NCBI Taxonomy" id="1397"/>
    <lineage>
        <taxon>Bacteria</taxon>
        <taxon>Bacillati</taxon>
        <taxon>Bacillota</taxon>
        <taxon>Bacilli</taxon>
        <taxon>Bacillales</taxon>
        <taxon>Bacillaceae</taxon>
        <taxon>Niallia</taxon>
    </lineage>
</organism>
<evidence type="ECO:0000313" key="3">
    <source>
        <dbReference type="Proteomes" id="UP000036045"/>
    </source>
</evidence>
<dbReference type="AlphaFoldDB" id="A0A0J1IBE9"/>
<comment type="caution">
    <text evidence="2">The sequence shown here is derived from an EMBL/GenBank/DDBJ whole genome shotgun (WGS) entry which is preliminary data.</text>
</comment>
<keyword evidence="1" id="KW-1133">Transmembrane helix</keyword>
<accession>A0A0J1IBE9</accession>
<dbReference type="EMBL" id="LDPH01000026">
    <property type="protein sequence ID" value="KLV23276.1"/>
    <property type="molecule type" value="Genomic_DNA"/>
</dbReference>
<keyword evidence="1" id="KW-0472">Membrane</keyword>
<evidence type="ECO:0000256" key="1">
    <source>
        <dbReference type="SAM" id="Phobius"/>
    </source>
</evidence>
<dbReference type="PATRIC" id="fig|1397.4.peg.2717"/>
<dbReference type="Proteomes" id="UP000036045">
    <property type="component" value="Unassembled WGS sequence"/>
</dbReference>
<gene>
    <name evidence="2" type="ORF">ABW02_19890</name>
</gene>
<proteinExistence type="predicted"/>
<dbReference type="OrthoDB" id="2943094at2"/>
<sequence>MDEKLKNLDEKMNGTILKEINFSEEQKQRILKQINYSGKKRKSPWFVHKYIPATISVVMIILFFIGIKSLMINQSVSAQYRDKKEIVERLSQTFKPVHTVVGQFENRMRDGDKANTITFTLNLDKELYKSSEKVWTEDGYQTINILWKDGKLIYKNSTIGVSDEKKLTKQEFIESGYLGSIFEGRKYISLLENYNNWKYKEVERFGRVLYQIEGMQPDNTHFPKKDAFALTVDKETGIILYLALYDQNGMSKVIIDTIDIWINKEVPDDIFQLF</sequence>
<feature type="transmembrane region" description="Helical" evidence="1">
    <location>
        <begin position="50"/>
        <end position="71"/>
    </location>
</feature>
<dbReference type="RefSeq" id="WP_047943985.1">
    <property type="nucleotide sequence ID" value="NZ_JARTLH010000024.1"/>
</dbReference>
<evidence type="ECO:0000313" key="2">
    <source>
        <dbReference type="EMBL" id="KLV23276.1"/>
    </source>
</evidence>
<name>A0A0J1IBE9_NIACI</name>
<keyword evidence="3" id="KW-1185">Reference proteome</keyword>
<keyword evidence="1" id="KW-0812">Transmembrane</keyword>
<protein>
    <submittedName>
        <fullName evidence="2">Uncharacterized protein</fullName>
    </submittedName>
</protein>